<evidence type="ECO:0000313" key="7">
    <source>
        <dbReference type="EMBL" id="NDV12795.1"/>
    </source>
</evidence>
<protein>
    <recommendedName>
        <fullName evidence="6">Flagellar secretion chaperone FliS</fullName>
    </recommendedName>
</protein>
<comment type="subcellular location">
    <subcellularLocation>
        <location evidence="1 6">Cytoplasm</location>
        <location evidence="1 6">Cytosol</location>
    </subcellularLocation>
</comment>
<keyword evidence="5" id="KW-0143">Chaperone</keyword>
<dbReference type="PIRSF" id="PIRSF039090">
    <property type="entry name" value="Flis"/>
    <property type="match status" value="1"/>
</dbReference>
<evidence type="ECO:0000256" key="1">
    <source>
        <dbReference type="ARBA" id="ARBA00004514"/>
    </source>
</evidence>
<dbReference type="Pfam" id="PF02561">
    <property type="entry name" value="FliS"/>
    <property type="match status" value="1"/>
</dbReference>
<dbReference type="CDD" id="cd16098">
    <property type="entry name" value="FliS"/>
    <property type="match status" value="1"/>
</dbReference>
<organism evidence="7 8">
    <name type="scientific">Crenobacter caeni</name>
    <dbReference type="NCBI Taxonomy" id="2705474"/>
    <lineage>
        <taxon>Bacteria</taxon>
        <taxon>Pseudomonadati</taxon>
        <taxon>Pseudomonadota</taxon>
        <taxon>Betaproteobacteria</taxon>
        <taxon>Neisseriales</taxon>
        <taxon>Neisseriaceae</taxon>
        <taxon>Crenobacter</taxon>
    </lineage>
</organism>
<keyword evidence="4 6" id="KW-1005">Bacterial flagellum biogenesis</keyword>
<name>A0A6B2KRD0_9NEIS</name>
<evidence type="ECO:0000256" key="3">
    <source>
        <dbReference type="ARBA" id="ARBA00022490"/>
    </source>
</evidence>
<dbReference type="Proteomes" id="UP000482578">
    <property type="component" value="Unassembled WGS sequence"/>
</dbReference>
<dbReference type="NCBIfam" id="TIGR00208">
    <property type="entry name" value="fliS"/>
    <property type="match status" value="1"/>
</dbReference>
<keyword evidence="7" id="KW-0966">Cell projection</keyword>
<keyword evidence="3 6" id="KW-0963">Cytoplasm</keyword>
<evidence type="ECO:0000256" key="5">
    <source>
        <dbReference type="ARBA" id="ARBA00023186"/>
    </source>
</evidence>
<dbReference type="SUPFAM" id="SSF101116">
    <property type="entry name" value="Flagellar export chaperone FliS"/>
    <property type="match status" value="1"/>
</dbReference>
<proteinExistence type="inferred from homology"/>
<evidence type="ECO:0000256" key="2">
    <source>
        <dbReference type="ARBA" id="ARBA00008787"/>
    </source>
</evidence>
<comment type="caution">
    <text evidence="7">The sequence shown here is derived from an EMBL/GenBank/DDBJ whole genome shotgun (WGS) entry which is preliminary data.</text>
</comment>
<evidence type="ECO:0000256" key="6">
    <source>
        <dbReference type="PIRNR" id="PIRNR039090"/>
    </source>
</evidence>
<keyword evidence="7" id="KW-0282">Flagellum</keyword>
<keyword evidence="7" id="KW-0969">Cilium</keyword>
<accession>A0A6B2KRD0</accession>
<comment type="similarity">
    <text evidence="2 6">Belongs to the FliS family.</text>
</comment>
<sequence>MSYEEGYRSYHAVDLEARTHAASPLELVLVLIDGLLEELARARGHMTSKRFAEKGESIEKCINILNGLSSALDFDNGGEVVTNLARLYDYCAYRLYQASVDMDAAGLDEVVSLLETIRGGWVGVRDKHAGAA</sequence>
<evidence type="ECO:0000313" key="8">
    <source>
        <dbReference type="Proteomes" id="UP000482578"/>
    </source>
</evidence>
<dbReference type="InterPro" id="IPR003713">
    <property type="entry name" value="FliS"/>
</dbReference>
<dbReference type="PANTHER" id="PTHR34773:SF1">
    <property type="entry name" value="FLAGELLAR SECRETION CHAPERONE FLIS"/>
    <property type="match status" value="1"/>
</dbReference>
<reference evidence="7 8" key="1">
    <citation type="submission" date="2020-02" db="EMBL/GenBank/DDBJ databases">
        <authorList>
            <person name="Yang Z."/>
        </authorList>
    </citation>
    <scope>NUCLEOTIDE SEQUENCE [LARGE SCALE GENOMIC DNA]</scope>
    <source>
        <strain evidence="7 8">HX-7-9</strain>
    </source>
</reference>
<dbReference type="InterPro" id="IPR036584">
    <property type="entry name" value="FliS_sf"/>
</dbReference>
<evidence type="ECO:0000256" key="4">
    <source>
        <dbReference type="ARBA" id="ARBA00022795"/>
    </source>
</evidence>
<keyword evidence="8" id="KW-1185">Reference proteome</keyword>
<dbReference type="PANTHER" id="PTHR34773">
    <property type="entry name" value="FLAGELLAR SECRETION CHAPERONE FLIS"/>
    <property type="match status" value="1"/>
</dbReference>
<dbReference type="GO" id="GO:0044780">
    <property type="term" value="P:bacterial-type flagellum assembly"/>
    <property type="evidence" value="ECO:0007669"/>
    <property type="project" value="InterPro"/>
</dbReference>
<dbReference type="EMBL" id="JAAGAA010000006">
    <property type="protein sequence ID" value="NDV12795.1"/>
    <property type="molecule type" value="Genomic_DNA"/>
</dbReference>
<dbReference type="Gene3D" id="1.20.120.340">
    <property type="entry name" value="Flagellar protein FliS"/>
    <property type="match status" value="1"/>
</dbReference>
<dbReference type="GO" id="GO:0005829">
    <property type="term" value="C:cytosol"/>
    <property type="evidence" value="ECO:0007669"/>
    <property type="project" value="UniProtKB-SubCell"/>
</dbReference>
<dbReference type="RefSeq" id="WP_163316011.1">
    <property type="nucleotide sequence ID" value="NZ_JAAGAA010000006.1"/>
</dbReference>
<dbReference type="AlphaFoldDB" id="A0A6B2KRD0"/>
<gene>
    <name evidence="7" type="primary">fliS</name>
    <name evidence="7" type="ORF">GZH52_08255</name>
</gene>